<dbReference type="InterPro" id="IPR012337">
    <property type="entry name" value="RNaseH-like_sf"/>
</dbReference>
<dbReference type="InterPro" id="IPR041588">
    <property type="entry name" value="Integrase_H2C2"/>
</dbReference>
<evidence type="ECO:0000313" key="3">
    <source>
        <dbReference type="EMBL" id="GBM29357.1"/>
    </source>
</evidence>
<feature type="domain" description="Integrase catalytic" evidence="2">
    <location>
        <begin position="77"/>
        <end position="266"/>
    </location>
</feature>
<dbReference type="InterPro" id="IPR040676">
    <property type="entry name" value="DUF5641"/>
</dbReference>
<dbReference type="AlphaFoldDB" id="A0A4Y2ELD3"/>
<feature type="region of interest" description="Disordered" evidence="1">
    <location>
        <begin position="358"/>
        <end position="380"/>
    </location>
</feature>
<dbReference type="InterPro" id="IPR036397">
    <property type="entry name" value="RNaseH_sf"/>
</dbReference>
<reference evidence="3 4" key="1">
    <citation type="journal article" date="2019" name="Sci. Rep.">
        <title>Orb-weaving spider Araneus ventricosus genome elucidates the spidroin gene catalogue.</title>
        <authorList>
            <person name="Kono N."/>
            <person name="Nakamura H."/>
            <person name="Ohtoshi R."/>
            <person name="Moran D.A.P."/>
            <person name="Shinohara A."/>
            <person name="Yoshida Y."/>
            <person name="Fujiwara M."/>
            <person name="Mori M."/>
            <person name="Tomita M."/>
            <person name="Arakawa K."/>
        </authorList>
    </citation>
    <scope>NUCLEOTIDE SEQUENCE [LARGE SCALE GENOMIC DNA]</scope>
</reference>
<dbReference type="OrthoDB" id="6420947at2759"/>
<dbReference type="PROSITE" id="PS50994">
    <property type="entry name" value="INTEGRASE"/>
    <property type="match status" value="1"/>
</dbReference>
<dbReference type="EMBL" id="BGPR01246969">
    <property type="protein sequence ID" value="GBM29357.1"/>
    <property type="molecule type" value="Genomic_DNA"/>
</dbReference>
<comment type="caution">
    <text evidence="3">The sequence shown here is derived from an EMBL/GenBank/DDBJ whole genome shotgun (WGS) entry which is preliminary data.</text>
</comment>
<dbReference type="Gene3D" id="3.30.420.10">
    <property type="entry name" value="Ribonuclease H-like superfamily/Ribonuclease H"/>
    <property type="match status" value="1"/>
</dbReference>
<sequence>MRKDFENFRYPIVLPSDHIVVQKMIMHKHKTLSHCGVQTLMSILREEFWILKSRRTMRKAIKTSTVCRRFEAKHSEVQAAPLPEGRLRDSATFEISGIDLAGPLYLRDGSKAWVVLYTCAVYRAVHLELVTSLTTDKFLLSLRRFIARRGRPSIIYTDNGSNFKGSNQALNKVDWNKINDDTSVSRIQWKFIPPSSPWWGGFWERLIGLLKTTLRKVLGKSSLRYEELSTFLCDCENIINSRPITYIPEDLELEPLTPPMFLRDIQKSGIPDLDQIDSTRDVVSVESTAKRINWPLAKVVQLIEGKDGVVRLVKIRTNQGDLLRSIQRLYPLEVSSPNDGDLRKLIEGPTICEKSEYNISSDPSSIVPDSGEELSPTSVPQRFSRYGRTLRVPRRLDL</sequence>
<dbReference type="PANTHER" id="PTHR47331">
    <property type="entry name" value="PHD-TYPE DOMAIN-CONTAINING PROTEIN"/>
    <property type="match status" value="1"/>
</dbReference>
<organism evidence="3 4">
    <name type="scientific">Araneus ventricosus</name>
    <name type="common">Orbweaver spider</name>
    <name type="synonym">Epeira ventricosa</name>
    <dbReference type="NCBI Taxonomy" id="182803"/>
    <lineage>
        <taxon>Eukaryota</taxon>
        <taxon>Metazoa</taxon>
        <taxon>Ecdysozoa</taxon>
        <taxon>Arthropoda</taxon>
        <taxon>Chelicerata</taxon>
        <taxon>Arachnida</taxon>
        <taxon>Araneae</taxon>
        <taxon>Araneomorphae</taxon>
        <taxon>Entelegynae</taxon>
        <taxon>Araneoidea</taxon>
        <taxon>Araneidae</taxon>
        <taxon>Araneus</taxon>
    </lineage>
</organism>
<dbReference type="Pfam" id="PF18701">
    <property type="entry name" value="DUF5641"/>
    <property type="match status" value="1"/>
</dbReference>
<dbReference type="PANTHER" id="PTHR47331:SF2">
    <property type="match status" value="1"/>
</dbReference>
<dbReference type="Pfam" id="PF17921">
    <property type="entry name" value="Integrase_H2C2"/>
    <property type="match status" value="1"/>
</dbReference>
<dbReference type="GO" id="GO:0015074">
    <property type="term" value="P:DNA integration"/>
    <property type="evidence" value="ECO:0007669"/>
    <property type="project" value="InterPro"/>
</dbReference>
<gene>
    <name evidence="3" type="ORF">AVEN_235757_1</name>
</gene>
<proteinExistence type="predicted"/>
<name>A0A4Y2ELD3_ARAVE</name>
<evidence type="ECO:0000313" key="4">
    <source>
        <dbReference type="Proteomes" id="UP000499080"/>
    </source>
</evidence>
<feature type="compositionally biased region" description="Low complexity" evidence="1">
    <location>
        <begin position="359"/>
        <end position="369"/>
    </location>
</feature>
<dbReference type="SUPFAM" id="SSF53098">
    <property type="entry name" value="Ribonuclease H-like"/>
    <property type="match status" value="1"/>
</dbReference>
<protein>
    <recommendedName>
        <fullName evidence="2">Integrase catalytic domain-containing protein</fullName>
    </recommendedName>
</protein>
<evidence type="ECO:0000256" key="1">
    <source>
        <dbReference type="SAM" id="MobiDB-lite"/>
    </source>
</evidence>
<dbReference type="Proteomes" id="UP000499080">
    <property type="component" value="Unassembled WGS sequence"/>
</dbReference>
<dbReference type="InterPro" id="IPR001584">
    <property type="entry name" value="Integrase_cat-core"/>
</dbReference>
<accession>A0A4Y2ELD3</accession>
<keyword evidence="4" id="KW-1185">Reference proteome</keyword>
<evidence type="ECO:0000259" key="2">
    <source>
        <dbReference type="PROSITE" id="PS50994"/>
    </source>
</evidence>
<dbReference type="GO" id="GO:0003676">
    <property type="term" value="F:nucleic acid binding"/>
    <property type="evidence" value="ECO:0007669"/>
    <property type="project" value="InterPro"/>
</dbReference>